<reference evidence="4 5" key="1">
    <citation type="submission" date="2020-04" db="EMBL/GenBank/DDBJ databases">
        <authorList>
            <consortium name="Desulfovibrio sp. FSS-1 genome sequencing consortium"/>
            <person name="Shimoshige H."/>
            <person name="Kobayashi H."/>
            <person name="Maekawa T."/>
        </authorList>
    </citation>
    <scope>NUCLEOTIDE SEQUENCE [LARGE SCALE GENOMIC DNA]</scope>
    <source>
        <strain evidence="4 5">SIID29052-01</strain>
    </source>
</reference>
<protein>
    <recommendedName>
        <fullName evidence="3">Cytokinin riboside 5'-monophosphate phosphoribohydrolase</fullName>
        <ecNumber evidence="3">3.2.2.n1</ecNumber>
    </recommendedName>
</protein>
<sequence>MKNLCVFLGSNPGTKPGYAEAAGEMGRLLAARGVGLVYGGAKNGLMGVLARAAAEAGGRVIGVLPGFLKAKELAFEGLTEMHEVESMHERKALMAELSDGFVAMPGGLGTLEEIFEVATWGQLALHAKPVGFLNILGYYDKLTGFLNHMVDEGFLKSPHRNNLLFSDDPGELLDLMEAHRPAVLGKWYGLEKS</sequence>
<dbReference type="InterPro" id="IPR005269">
    <property type="entry name" value="LOG"/>
</dbReference>
<dbReference type="GO" id="GO:0008714">
    <property type="term" value="F:AMP nucleosidase activity"/>
    <property type="evidence" value="ECO:0007669"/>
    <property type="project" value="UniProtKB-EC"/>
</dbReference>
<dbReference type="InterPro" id="IPR031100">
    <property type="entry name" value="LOG_fam"/>
</dbReference>
<organism evidence="4 5">
    <name type="scientific">Fundidesulfovibrio magnetotacticus</name>
    <dbReference type="NCBI Taxonomy" id="2730080"/>
    <lineage>
        <taxon>Bacteria</taxon>
        <taxon>Pseudomonadati</taxon>
        <taxon>Thermodesulfobacteriota</taxon>
        <taxon>Desulfovibrionia</taxon>
        <taxon>Desulfovibrionales</taxon>
        <taxon>Desulfovibrionaceae</taxon>
        <taxon>Fundidesulfovibrio</taxon>
    </lineage>
</organism>
<comment type="catalytic activity">
    <reaction evidence="1">
        <text>AMP + H2O = D-ribose 5-phosphate + adenine</text>
        <dbReference type="Rhea" id="RHEA:20129"/>
        <dbReference type="ChEBI" id="CHEBI:15377"/>
        <dbReference type="ChEBI" id="CHEBI:16708"/>
        <dbReference type="ChEBI" id="CHEBI:78346"/>
        <dbReference type="ChEBI" id="CHEBI:456215"/>
        <dbReference type="EC" id="3.2.2.4"/>
    </reaction>
</comment>
<name>A0A6V8LXG4_9BACT</name>
<comment type="similarity">
    <text evidence="2 3">Belongs to the LOG family.</text>
</comment>
<proteinExistence type="inferred from homology"/>
<dbReference type="EMBL" id="BLTE01000010">
    <property type="protein sequence ID" value="GFK94496.1"/>
    <property type="molecule type" value="Genomic_DNA"/>
</dbReference>
<dbReference type="RefSeq" id="WP_173084631.1">
    <property type="nucleotide sequence ID" value="NZ_BLTE01000010.1"/>
</dbReference>
<accession>A0A6V8LXG4</accession>
<dbReference type="NCBIfam" id="TIGR00730">
    <property type="entry name" value="Rossman fold protein, TIGR00730 family"/>
    <property type="match status" value="1"/>
</dbReference>
<dbReference type="GO" id="GO:0005829">
    <property type="term" value="C:cytosol"/>
    <property type="evidence" value="ECO:0007669"/>
    <property type="project" value="TreeGrafter"/>
</dbReference>
<reference evidence="4 5" key="2">
    <citation type="submission" date="2020-05" db="EMBL/GenBank/DDBJ databases">
        <title>Draft genome sequence of Desulfovibrio sp. strainFSS-1.</title>
        <authorList>
            <person name="Shimoshige H."/>
            <person name="Kobayashi H."/>
            <person name="Maekawa T."/>
        </authorList>
    </citation>
    <scope>NUCLEOTIDE SEQUENCE [LARGE SCALE GENOMIC DNA]</scope>
    <source>
        <strain evidence="4 5">SIID29052-01</strain>
    </source>
</reference>
<dbReference type="AlphaFoldDB" id="A0A6V8LXG4"/>
<gene>
    <name evidence="4" type="primary">yvdD</name>
    <name evidence="4" type="ORF">NNJEOMEG_02342</name>
</gene>
<dbReference type="EC" id="3.2.2.n1" evidence="3"/>
<dbReference type="Pfam" id="PF03641">
    <property type="entry name" value="Lysine_decarbox"/>
    <property type="match status" value="1"/>
</dbReference>
<dbReference type="Gene3D" id="3.40.50.450">
    <property type="match status" value="1"/>
</dbReference>
<comment type="caution">
    <text evidence="4">The sequence shown here is derived from an EMBL/GenBank/DDBJ whole genome shotgun (WGS) entry which is preliminary data.</text>
</comment>
<dbReference type="PANTHER" id="PTHR31223">
    <property type="entry name" value="LOG FAMILY PROTEIN YJL055W"/>
    <property type="match status" value="1"/>
</dbReference>
<dbReference type="Proteomes" id="UP000494245">
    <property type="component" value="Unassembled WGS sequence"/>
</dbReference>
<evidence type="ECO:0000256" key="3">
    <source>
        <dbReference type="RuleBase" id="RU363015"/>
    </source>
</evidence>
<evidence type="ECO:0000313" key="4">
    <source>
        <dbReference type="EMBL" id="GFK94496.1"/>
    </source>
</evidence>
<keyword evidence="5" id="KW-1185">Reference proteome</keyword>
<evidence type="ECO:0000313" key="5">
    <source>
        <dbReference type="Proteomes" id="UP000494245"/>
    </source>
</evidence>
<keyword evidence="3" id="KW-0203">Cytokinin biosynthesis</keyword>
<dbReference type="GO" id="GO:0009691">
    <property type="term" value="P:cytokinin biosynthetic process"/>
    <property type="evidence" value="ECO:0007669"/>
    <property type="project" value="UniProtKB-UniRule"/>
</dbReference>
<evidence type="ECO:0000256" key="1">
    <source>
        <dbReference type="ARBA" id="ARBA00000274"/>
    </source>
</evidence>
<dbReference type="PANTHER" id="PTHR31223:SF70">
    <property type="entry name" value="LOG FAMILY PROTEIN YJL055W"/>
    <property type="match status" value="1"/>
</dbReference>
<keyword evidence="3" id="KW-0378">Hydrolase</keyword>
<evidence type="ECO:0000256" key="2">
    <source>
        <dbReference type="ARBA" id="ARBA00006763"/>
    </source>
</evidence>
<dbReference type="SUPFAM" id="SSF102405">
    <property type="entry name" value="MCP/YpsA-like"/>
    <property type="match status" value="1"/>
</dbReference>